<dbReference type="AlphaFoldDB" id="A0A6N4E311"/>
<dbReference type="InterPro" id="IPR038186">
    <property type="entry name" value="CHAD_dom_sf"/>
</dbReference>
<sequence length="533" mass="60523">MITPVSNYQLPTEWSLEACLHALGDAFPLDSDPDQGLVCTYFDTFDWRLYKGGELLRLEQEGRERHLIWSGLDDANPRQSLRNPERLPVFAPDLPPGAMAERLGPLMAMRALLPVVEVKSRMVILRVLDDEEKTVLRIVLEEGQARTPGSASWHPMGLSLRLMPVRGYNEELAEVKRFLRKKMGLRECPEGRLAAALAALGRKPLDYSSKLDFHFSPDQRADAVARQIHLHLLNTIEANIPGVKAATDSEFLHDLRVAVRRTRSALTQIKGVFEAQDLERFKGRLAWVGAVTGPTRDMDVYLLGFDGYQNSLPKAFRKDLEPLREFLIAHQASEQQTLVNRINSPHFRGLLKEWREFLEAPPPQSPGAPKARKKIAKVAGRRIYRVYERVMIEGLMILPNTPAERLHELRKECKKLRYLLEFFQSLYPKKKIKVLVKALKVLLDNLGEFQDYEVQALKLRELAHQMVAEGSVPADTLLAMGMLVDGLLRRQQQAREQFTECFAVFSGREVSDLFETLFPHKPKPDLGELGAGS</sequence>
<dbReference type="Gene3D" id="1.40.20.10">
    <property type="entry name" value="CHAD domain"/>
    <property type="match status" value="1"/>
</dbReference>
<gene>
    <name evidence="2" type="ORF">C3L24_04620</name>
</gene>
<accession>A0A6N4E311</accession>
<dbReference type="Pfam" id="PF05235">
    <property type="entry name" value="CHAD"/>
    <property type="match status" value="1"/>
</dbReference>
<dbReference type="PROSITE" id="PS51708">
    <property type="entry name" value="CHAD"/>
    <property type="match status" value="1"/>
</dbReference>
<evidence type="ECO:0000313" key="2">
    <source>
        <dbReference type="EMBL" id="PUE03408.1"/>
    </source>
</evidence>
<dbReference type="EMBL" id="PQCO01000160">
    <property type="protein sequence ID" value="PUE03408.1"/>
    <property type="molecule type" value="Genomic_DNA"/>
</dbReference>
<feature type="domain" description="CHAD" evidence="1">
    <location>
        <begin position="217"/>
        <end position="523"/>
    </location>
</feature>
<dbReference type="SMART" id="SM00880">
    <property type="entry name" value="CHAD"/>
    <property type="match status" value="1"/>
</dbReference>
<protein>
    <recommendedName>
        <fullName evidence="1">CHAD domain-containing protein</fullName>
    </recommendedName>
</protein>
<evidence type="ECO:0000313" key="3">
    <source>
        <dbReference type="Proteomes" id="UP000250928"/>
    </source>
</evidence>
<organism evidence="2 3">
    <name type="scientific">Candidatus Sedimenticola endophacoides</name>
    <dbReference type="NCBI Taxonomy" id="2548426"/>
    <lineage>
        <taxon>Bacteria</taxon>
        <taxon>Pseudomonadati</taxon>
        <taxon>Pseudomonadota</taxon>
        <taxon>Gammaproteobacteria</taxon>
        <taxon>Chromatiales</taxon>
        <taxon>Sedimenticolaceae</taxon>
        <taxon>Sedimenticola</taxon>
    </lineage>
</organism>
<reference evidence="2 3" key="1">
    <citation type="submission" date="2018-01" db="EMBL/GenBank/DDBJ databases">
        <title>Novel co-symbiosis in the lucinid bivalve Phacoides pectinatus.</title>
        <authorList>
            <person name="Lim S.J."/>
            <person name="Davis B.G."/>
            <person name="Gill D.E."/>
            <person name="Engel A.S."/>
            <person name="Anderson L.C."/>
            <person name="Campbell B.J."/>
        </authorList>
    </citation>
    <scope>NUCLEOTIDE SEQUENCE [LARGE SCALE GENOMIC DNA]</scope>
    <source>
        <strain evidence="2">N3_P5</strain>
    </source>
</reference>
<proteinExistence type="predicted"/>
<dbReference type="PANTHER" id="PTHR39339:SF1">
    <property type="entry name" value="CHAD DOMAIN-CONTAINING PROTEIN"/>
    <property type="match status" value="1"/>
</dbReference>
<evidence type="ECO:0000259" key="1">
    <source>
        <dbReference type="PROSITE" id="PS51708"/>
    </source>
</evidence>
<dbReference type="InterPro" id="IPR007899">
    <property type="entry name" value="CHAD_dom"/>
</dbReference>
<dbReference type="PANTHER" id="PTHR39339">
    <property type="entry name" value="SLR1444 PROTEIN"/>
    <property type="match status" value="1"/>
</dbReference>
<dbReference type="Proteomes" id="UP000250928">
    <property type="component" value="Unassembled WGS sequence"/>
</dbReference>
<comment type="caution">
    <text evidence="2">The sequence shown here is derived from an EMBL/GenBank/DDBJ whole genome shotgun (WGS) entry which is preliminary data.</text>
</comment>
<name>A0A6N4E311_9GAMM</name>